<evidence type="ECO:0000313" key="3">
    <source>
        <dbReference type="Proteomes" id="UP000231333"/>
    </source>
</evidence>
<keyword evidence="1" id="KW-0472">Membrane</keyword>
<organism evidence="2 3">
    <name type="scientific">Candidatus Zambryskibacteria bacterium CG10_big_fil_rev_8_21_14_0_10_42_12</name>
    <dbReference type="NCBI Taxonomy" id="1975115"/>
    <lineage>
        <taxon>Bacteria</taxon>
        <taxon>Candidatus Zambryskiibacteriota</taxon>
    </lineage>
</organism>
<dbReference type="Proteomes" id="UP000231333">
    <property type="component" value="Unassembled WGS sequence"/>
</dbReference>
<dbReference type="EMBL" id="PCXL01000011">
    <property type="protein sequence ID" value="PIR38265.1"/>
    <property type="molecule type" value="Genomic_DNA"/>
</dbReference>
<protein>
    <submittedName>
        <fullName evidence="2">Uncharacterized protein</fullName>
    </submittedName>
</protein>
<keyword evidence="1" id="KW-1133">Transmembrane helix</keyword>
<dbReference type="AlphaFoldDB" id="A0A2H0QXB4"/>
<proteinExistence type="predicted"/>
<keyword evidence="1" id="KW-0812">Transmembrane</keyword>
<feature type="transmembrane region" description="Helical" evidence="1">
    <location>
        <begin position="29"/>
        <end position="50"/>
    </location>
</feature>
<gene>
    <name evidence="2" type="ORF">COV34_01495</name>
</gene>
<feature type="transmembrane region" description="Helical" evidence="1">
    <location>
        <begin position="71"/>
        <end position="101"/>
    </location>
</feature>
<evidence type="ECO:0000256" key="1">
    <source>
        <dbReference type="SAM" id="Phobius"/>
    </source>
</evidence>
<evidence type="ECO:0000313" key="2">
    <source>
        <dbReference type="EMBL" id="PIR38265.1"/>
    </source>
</evidence>
<name>A0A2H0QXB4_9BACT</name>
<accession>A0A2H0QXB4</accession>
<sequence length="129" mass="15049">MTQALLLADYMRWHYTRAFSSMWRVTNNFVYFFYNLFSISLLLHTFFAPWKMMTEQKTKGFTSLSSLFERIFGNFLVRVIGAIIRFVTITIGLIFCVGTFLCGLVFTIFWVVAPLVMVFSLIVGIRLII</sequence>
<reference evidence="2 3" key="1">
    <citation type="submission" date="2017-09" db="EMBL/GenBank/DDBJ databases">
        <title>Depth-based differentiation of microbial function through sediment-hosted aquifers and enrichment of novel symbionts in the deep terrestrial subsurface.</title>
        <authorList>
            <person name="Probst A.J."/>
            <person name="Ladd B."/>
            <person name="Jarett J.K."/>
            <person name="Geller-Mcgrath D.E."/>
            <person name="Sieber C.M."/>
            <person name="Emerson J.B."/>
            <person name="Anantharaman K."/>
            <person name="Thomas B.C."/>
            <person name="Malmstrom R."/>
            <person name="Stieglmeier M."/>
            <person name="Klingl A."/>
            <person name="Woyke T."/>
            <person name="Ryan C.M."/>
            <person name="Banfield J.F."/>
        </authorList>
    </citation>
    <scope>NUCLEOTIDE SEQUENCE [LARGE SCALE GENOMIC DNA]</scope>
    <source>
        <strain evidence="2">CG10_big_fil_rev_8_21_14_0_10_42_12</strain>
    </source>
</reference>
<feature type="transmembrane region" description="Helical" evidence="1">
    <location>
        <begin position="107"/>
        <end position="128"/>
    </location>
</feature>
<comment type="caution">
    <text evidence="2">The sequence shown here is derived from an EMBL/GenBank/DDBJ whole genome shotgun (WGS) entry which is preliminary data.</text>
</comment>